<dbReference type="AlphaFoldDB" id="A0A645FY49"/>
<protein>
    <recommendedName>
        <fullName evidence="2">Recombinase zinc beta ribbon domain-containing protein</fullName>
    </recommendedName>
</protein>
<sequence>MFLVPMVIDPEIFDLVQQEIANRQVLAKPFKGDHLFSHRIRCAECGAFYGPKTWHSNDQYRKVVWQCNNKHKTKGKPCPSPKFSEDEVKAMFVKAVNKLIGDKEEIIKGFKEIRDEVFSSADEEAQLAKLREERAEIVRLMEQLTTENASRVMHQDGYKVRFEELSRRYVRGNDELAALDEAIRDRQYRKTRTELFIRELEKLDGLVTEFSDELWHSLVDHATVHGKDDVRFMFKNGREIEA</sequence>
<name>A0A645FY49_9ZZZZ</name>
<dbReference type="EMBL" id="VSSQ01066004">
    <property type="protein sequence ID" value="MPN18632.1"/>
    <property type="molecule type" value="Genomic_DNA"/>
</dbReference>
<organism evidence="3">
    <name type="scientific">bioreactor metagenome</name>
    <dbReference type="NCBI Taxonomy" id="1076179"/>
    <lineage>
        <taxon>unclassified sequences</taxon>
        <taxon>metagenomes</taxon>
        <taxon>ecological metagenomes</taxon>
    </lineage>
</organism>
<feature type="domain" description="Recombinase zinc beta ribbon" evidence="2">
    <location>
        <begin position="35"/>
        <end position="97"/>
    </location>
</feature>
<dbReference type="Pfam" id="PF13408">
    <property type="entry name" value="Zn_ribbon_recom"/>
    <property type="match status" value="1"/>
</dbReference>
<comment type="caution">
    <text evidence="3">The sequence shown here is derived from an EMBL/GenBank/DDBJ whole genome shotgun (WGS) entry which is preliminary data.</text>
</comment>
<proteinExistence type="predicted"/>
<accession>A0A645FY49</accession>
<evidence type="ECO:0000256" key="1">
    <source>
        <dbReference type="SAM" id="Coils"/>
    </source>
</evidence>
<keyword evidence="1" id="KW-0175">Coiled coil</keyword>
<dbReference type="InterPro" id="IPR025827">
    <property type="entry name" value="Zn_ribbon_recom_dom"/>
</dbReference>
<gene>
    <name evidence="3" type="ORF">SDC9_165993</name>
</gene>
<evidence type="ECO:0000313" key="3">
    <source>
        <dbReference type="EMBL" id="MPN18632.1"/>
    </source>
</evidence>
<feature type="coiled-coil region" evidence="1">
    <location>
        <begin position="120"/>
        <end position="147"/>
    </location>
</feature>
<reference evidence="3" key="1">
    <citation type="submission" date="2019-08" db="EMBL/GenBank/DDBJ databases">
        <authorList>
            <person name="Kucharzyk K."/>
            <person name="Murdoch R.W."/>
            <person name="Higgins S."/>
            <person name="Loffler F."/>
        </authorList>
    </citation>
    <scope>NUCLEOTIDE SEQUENCE</scope>
</reference>
<evidence type="ECO:0000259" key="2">
    <source>
        <dbReference type="Pfam" id="PF13408"/>
    </source>
</evidence>